<dbReference type="GO" id="GO:0031267">
    <property type="term" value="F:small GTPase binding"/>
    <property type="evidence" value="ECO:0007669"/>
    <property type="project" value="InterPro"/>
</dbReference>
<feature type="region of interest" description="Disordered" evidence="4">
    <location>
        <begin position="337"/>
        <end position="356"/>
    </location>
</feature>
<dbReference type="Gene3D" id="1.25.10.10">
    <property type="entry name" value="Leucine-rich Repeat Variant"/>
    <property type="match status" value="1"/>
</dbReference>
<feature type="domain" description="Importin N-terminal" evidence="6">
    <location>
        <begin position="28"/>
        <end position="100"/>
    </location>
</feature>
<organism evidence="7 10">
    <name type="scientific">Plasmodium yoelii</name>
    <dbReference type="NCBI Taxonomy" id="5861"/>
    <lineage>
        <taxon>Eukaryota</taxon>
        <taxon>Sar</taxon>
        <taxon>Alveolata</taxon>
        <taxon>Apicomplexa</taxon>
        <taxon>Aconoidasida</taxon>
        <taxon>Haemosporida</taxon>
        <taxon>Plasmodiidae</taxon>
        <taxon>Plasmodium</taxon>
        <taxon>Plasmodium (Vinckeia)</taxon>
    </lineage>
</organism>
<name>A0A078KIZ5_PLAYE</name>
<evidence type="ECO:0000256" key="5">
    <source>
        <dbReference type="SAM" id="Phobius"/>
    </source>
</evidence>
<reference evidence="8" key="4">
    <citation type="submission" date="2019-05" db="EMBL/GenBank/DDBJ databases">
        <authorList>
            <consortium name="Pathogen Informatics"/>
        </authorList>
    </citation>
    <scope>NUCLEOTIDE SEQUENCE</scope>
    <source>
        <strain evidence="8">17X</strain>
    </source>
</reference>
<comment type="subcellular location">
    <subcellularLocation>
        <location evidence="1">Nucleus</location>
    </subcellularLocation>
</comment>
<dbReference type="RefSeq" id="XP_022813288.1">
    <property type="nucleotide sequence ID" value="XM_022956214.1"/>
</dbReference>
<gene>
    <name evidence="8" type="ORF">PY17X_1014100</name>
    <name evidence="7" type="ORF">PYYM_1014100</name>
</gene>
<keyword evidence="3" id="KW-0539">Nucleus</keyword>
<dbReference type="VEuPathDB" id="PlasmoDB:Py17XNL_001002193"/>
<dbReference type="GO" id="GO:0005829">
    <property type="term" value="C:cytosol"/>
    <property type="evidence" value="ECO:0007669"/>
    <property type="project" value="TreeGrafter"/>
</dbReference>
<keyword evidence="5" id="KW-0472">Membrane</keyword>
<dbReference type="PROSITE" id="PS50166">
    <property type="entry name" value="IMPORTIN_B_NT"/>
    <property type="match status" value="1"/>
</dbReference>
<evidence type="ECO:0000256" key="1">
    <source>
        <dbReference type="ARBA" id="ARBA00004123"/>
    </source>
</evidence>
<dbReference type="VEuPathDB" id="PlasmoDB:PY04055"/>
<dbReference type="EMBL" id="LM993664">
    <property type="protein sequence ID" value="VTZ78875.1"/>
    <property type="molecule type" value="Genomic_DNA"/>
</dbReference>
<dbReference type="PANTHER" id="PTHR10997">
    <property type="entry name" value="IMPORTIN-7, 8, 11"/>
    <property type="match status" value="1"/>
</dbReference>
<reference evidence="8" key="3">
    <citation type="submission" date="2014-05" db="EMBL/GenBank/DDBJ databases">
        <authorList>
            <person name="Aslett M.A."/>
            <person name="De Silva N."/>
        </authorList>
    </citation>
    <scope>NUCLEOTIDE SEQUENCE</scope>
    <source>
        <strain evidence="8">17X</strain>
    </source>
</reference>
<keyword evidence="2" id="KW-0813">Transport</keyword>
<dbReference type="SUPFAM" id="SSF48371">
    <property type="entry name" value="ARM repeat"/>
    <property type="match status" value="1"/>
</dbReference>
<dbReference type="OMA" id="EHILCMI"/>
<dbReference type="GO" id="GO:0005635">
    <property type="term" value="C:nuclear envelope"/>
    <property type="evidence" value="ECO:0007669"/>
    <property type="project" value="TreeGrafter"/>
</dbReference>
<dbReference type="GeneID" id="3789631"/>
<dbReference type="OrthoDB" id="361693at2759"/>
<reference evidence="7" key="2">
    <citation type="submission" date="2014-05" db="EMBL/GenBank/DDBJ databases">
        <authorList>
            <person name="Aslett A.Martin."/>
            <person name="De Silva Nishadi"/>
        </authorList>
    </citation>
    <scope>NUCLEOTIDE SEQUENCE</scope>
    <source>
        <strain evidence="7">YM</strain>
    </source>
</reference>
<keyword evidence="5" id="KW-0812">Transmembrane</keyword>
<dbReference type="PANTHER" id="PTHR10997:SF60">
    <property type="entry name" value="IMPORTIN N-TERMINAL DOMAIN-CONTAINING PROTEIN"/>
    <property type="match status" value="1"/>
</dbReference>
<dbReference type="InterPro" id="IPR016024">
    <property type="entry name" value="ARM-type_fold"/>
</dbReference>
<evidence type="ECO:0000313" key="10">
    <source>
        <dbReference type="Proteomes" id="UP000072904"/>
    </source>
</evidence>
<protein>
    <recommendedName>
        <fullName evidence="6">Importin N-terminal domain-containing protein</fullName>
    </recommendedName>
</protein>
<evidence type="ECO:0000259" key="6">
    <source>
        <dbReference type="PROSITE" id="PS50166"/>
    </source>
</evidence>
<dbReference type="Proteomes" id="UP000072874">
    <property type="component" value="Chromosome 10"/>
</dbReference>
<dbReference type="GO" id="GO:0006606">
    <property type="term" value="P:protein import into nucleus"/>
    <property type="evidence" value="ECO:0007669"/>
    <property type="project" value="TreeGrafter"/>
</dbReference>
<evidence type="ECO:0000256" key="2">
    <source>
        <dbReference type="ARBA" id="ARBA00022448"/>
    </source>
</evidence>
<dbReference type="Proteomes" id="UP000072904">
    <property type="component" value="Chromosome 10"/>
</dbReference>
<dbReference type="InterPro" id="IPR011989">
    <property type="entry name" value="ARM-like"/>
</dbReference>
<evidence type="ECO:0000256" key="4">
    <source>
        <dbReference type="SAM" id="MobiDB-lite"/>
    </source>
</evidence>
<proteinExistence type="predicted"/>
<feature type="region of interest" description="Disordered" evidence="4">
    <location>
        <begin position="242"/>
        <end position="276"/>
    </location>
</feature>
<dbReference type="InterPro" id="IPR001494">
    <property type="entry name" value="Importin-beta_N"/>
</dbReference>
<dbReference type="VEuPathDB" id="PlasmoDB:PY17X_1014100"/>
<evidence type="ECO:0000256" key="3">
    <source>
        <dbReference type="ARBA" id="ARBA00023242"/>
    </source>
</evidence>
<feature type="compositionally biased region" description="Low complexity" evidence="4">
    <location>
        <begin position="344"/>
        <end position="356"/>
    </location>
</feature>
<reference evidence="9 10" key="1">
    <citation type="journal article" date="2014" name="BMC Biol.">
        <title>A comprehensive evaluation of rodent malaria parasite genomes and gene expression.</title>
        <authorList>
            <person name="Otto T.D."/>
            <person name="Bohme U."/>
            <person name="Jackson A.P."/>
            <person name="Hunt M."/>
            <person name="Franke-Fayard B."/>
            <person name="Hoeijmakers W.A."/>
            <person name="Religa A.A."/>
            <person name="Robertson L."/>
            <person name="Sanders M."/>
            <person name="Ogun S.A."/>
            <person name="Cunningham D."/>
            <person name="Erhart A."/>
            <person name="Billker O."/>
            <person name="Khan S.M."/>
            <person name="Stunnenberg H.G."/>
            <person name="Langhorne J."/>
            <person name="Holder A.A."/>
            <person name="Waters A.P."/>
            <person name="Newbold C.I."/>
            <person name="Pain A."/>
            <person name="Berriman M."/>
            <person name="Janse C.J."/>
        </authorList>
    </citation>
    <scope>NUCLEOTIDE SEQUENCE [LARGE SCALE GENOMIC DNA]</scope>
    <source>
        <strain evidence="8 9">17X</strain>
        <strain evidence="7 10">YM</strain>
    </source>
</reference>
<sequence>MEIREEQRKIIDALYDTWSNDEKRRKESEEFLKNLEKDENILIYLLDICTYNNVHINVRKLAIMYSKNLISLYWNCKNEFQIKSDIKKIVKDKIIILLNDSNNINILYKEYCILLKKIARYELVHNFPELLECLLNNINIHKNNLNNLYIYLYLLYKILREQYSKKLFKDKKQTFDISQTVINILEPFWNNHVNIYYKNSIENPCTYNDEYNCEKCYAIFCLMQQYEDSLSFACSENGNNKKNDNNSNGNSNGNGNDDNSLLAHSRMGGSDQNQPLNSKVCSIGSTKINANTLKYDQDRNKKIDILKFLDSILINLIINRKDIIKSGMFPANINEKKEQKSNGDENQNNNINNNDNINKSNDRAIGHFEHIFFESLISKIVYFLKYVNKNSQIYYMRYLKFLLRSFFLMVEFHSEFHIYLKKEITEKFICLFLKKNINIKTYNNEYDTKFIDIINLCITIIKSLFYHFCLNQYNLIKQKKVRENYVNVKNIMNNKNTVKLESYYENSLENKIINNIMLNINNPTTNNNNNSNNNNSNNNNNNNASNIFCSNTDFTLKNILAYIRGEVKDTLKNDDFILLNNEKAIEIFDFMRIYCINLSPEHIIDITLNVKDDYEIEENVFYSNGKNCIIQLTHEPFFLVIFNNFFEPLINSFHNYAHFLRTTPQNLKNVQNPIYSEQVIQLDGYLNVYYILYPSFHKKIKNEHILCMIQFFIDFIKIEYTHPLISYRICLIIKVWIQNYKAAFPFIDEIIILIYENLRLLYLHLSQKHNSFLCFHEISQNEENTFLPNHYGLKSSNFIPLLFFKFISLFKYIFKYEYLYKRYDQISEFLVSALVFILPKIMYPKNSQRILKIMSHIIFINNKERDITIFKENYNFLLNLYINSNTLIKEYILDILIKILNKNYDGKLEYIGNEDQNGSKNKNRCKKKKKNVGDTTNLYFQTTGQAINNKETICDENILFYFSFDIIFYTISAKVGEYNKVSERGGIPNAYKENSNNAIYMKEEDINCNILNIVEINLNIDKNISDHLYSLWLCILKLTSKYLNKKNENIIKTISSLYICITRYVEIYFEKLKNENTEHIFDLNNICFDIIIEYLCFFINNETYNYYLTYESFSNNVIANELLKKSFLNILQNIFTIKSNKLYDEERIEKGIYILHICVSLYRNYIKAEMPSIFIRIINFIVIYFLKIMINYFNKLFNNDQLGNKNKNVIKNNFIFYSDHENVSKFENTNICPNSSSITIENNNEFFINKNKPQNEQINKFLQNFKEKQKKNIHENIINYDRDDIFFSNFIIYQNNIKTILNINYLNEHDITTNFQKYNFYTIKEDNYNYINNNNILPLVAIMSIYEPNFLNYILISFISYFGINISIFISAIYEHFKYMHNKNITMSCLIFIYMLNQNYIFNNFSEFFVFPNFSNILLIDKFEQFIYGKNKLAHLFISDNNDTIIIIIELTKLINNMLNTHKDVYIEKNHILHLSTPTFNLIGNKIYNSYNYNITMRTILKYDEFSDLCDKIMDAILLYILDSGDPEKKNRNQIILNYLKENIDGMNVALINMYKKYGIRF</sequence>
<accession>A0A078KIZ5</accession>
<evidence type="ECO:0000313" key="8">
    <source>
        <dbReference type="EMBL" id="VTZ78875.1"/>
    </source>
</evidence>
<feature type="compositionally biased region" description="Low complexity" evidence="4">
    <location>
        <begin position="245"/>
        <end position="260"/>
    </location>
</feature>
<dbReference type="Pfam" id="PF03810">
    <property type="entry name" value="IBN_N"/>
    <property type="match status" value="1"/>
</dbReference>
<dbReference type="EMBL" id="LK934638">
    <property type="protein sequence ID" value="CDU84979.1"/>
    <property type="molecule type" value="Genomic_DNA"/>
</dbReference>
<evidence type="ECO:0000313" key="7">
    <source>
        <dbReference type="EMBL" id="CDU84979.1"/>
    </source>
</evidence>
<dbReference type="VEuPathDB" id="PlasmoDB:PYYM_1014100"/>
<dbReference type="VEuPathDB" id="PlasmoDB:PY04054"/>
<dbReference type="KEGG" id="pyo:PY17X_1014100"/>
<feature type="transmembrane region" description="Helical" evidence="5">
    <location>
        <begin position="1173"/>
        <end position="1193"/>
    </location>
</feature>
<feature type="transmembrane region" description="Helical" evidence="5">
    <location>
        <begin position="1350"/>
        <end position="1373"/>
    </location>
</feature>
<keyword evidence="5" id="KW-1133">Transmembrane helix</keyword>
<evidence type="ECO:0000313" key="9">
    <source>
        <dbReference type="Proteomes" id="UP000072874"/>
    </source>
</evidence>